<gene>
    <name evidence="5" type="ORF">BRAD3257_4691</name>
</gene>
<evidence type="ECO:0000313" key="5">
    <source>
        <dbReference type="EMBL" id="SPP95672.1"/>
    </source>
</evidence>
<dbReference type="SUPFAM" id="SSF46689">
    <property type="entry name" value="Homeodomain-like"/>
    <property type="match status" value="1"/>
</dbReference>
<dbReference type="KEGG" id="bvz:BRAD3257_4691"/>
<dbReference type="InterPro" id="IPR018060">
    <property type="entry name" value="HTH_AraC"/>
</dbReference>
<dbReference type="InterPro" id="IPR035418">
    <property type="entry name" value="AraC-bd_2"/>
</dbReference>
<dbReference type="Pfam" id="PF12833">
    <property type="entry name" value="HTH_18"/>
    <property type="match status" value="1"/>
</dbReference>
<evidence type="ECO:0000256" key="3">
    <source>
        <dbReference type="ARBA" id="ARBA00023163"/>
    </source>
</evidence>
<keyword evidence="3" id="KW-0804">Transcription</keyword>
<keyword evidence="1" id="KW-0805">Transcription regulation</keyword>
<reference evidence="5 6" key="1">
    <citation type="submission" date="2018-03" db="EMBL/GenBank/DDBJ databases">
        <authorList>
            <person name="Gully D."/>
        </authorList>
    </citation>
    <scope>NUCLEOTIDE SEQUENCE [LARGE SCALE GENOMIC DNA]</scope>
    <source>
        <strain evidence="5">ORS3257</strain>
    </source>
</reference>
<dbReference type="EMBL" id="LS398110">
    <property type="protein sequence ID" value="SPP95672.1"/>
    <property type="molecule type" value="Genomic_DNA"/>
</dbReference>
<dbReference type="Pfam" id="PF14525">
    <property type="entry name" value="AraC_binding_2"/>
    <property type="match status" value="1"/>
</dbReference>
<dbReference type="RefSeq" id="WP_160118830.1">
    <property type="nucleotide sequence ID" value="NZ_LS398110.1"/>
</dbReference>
<keyword evidence="2" id="KW-0238">DNA-binding</keyword>
<evidence type="ECO:0000256" key="1">
    <source>
        <dbReference type="ARBA" id="ARBA00023015"/>
    </source>
</evidence>
<name>A0A2U3Q2R3_9BRAD</name>
<protein>
    <recommendedName>
        <fullName evidence="4">HTH araC/xylS-type domain-containing protein</fullName>
    </recommendedName>
</protein>
<dbReference type="AlphaFoldDB" id="A0A2U3Q2R3"/>
<dbReference type="InterPro" id="IPR050204">
    <property type="entry name" value="AraC_XylS_family_regulators"/>
</dbReference>
<dbReference type="InterPro" id="IPR009057">
    <property type="entry name" value="Homeodomain-like_sf"/>
</dbReference>
<dbReference type="GO" id="GO:0043565">
    <property type="term" value="F:sequence-specific DNA binding"/>
    <property type="evidence" value="ECO:0007669"/>
    <property type="project" value="InterPro"/>
</dbReference>
<evidence type="ECO:0000256" key="2">
    <source>
        <dbReference type="ARBA" id="ARBA00023125"/>
    </source>
</evidence>
<sequence length="317" mass="34561">MACASEFAPRRFSTDDLPERERLARWREEFGRTLVRVDIEPLSNDVPFRAEAVLQNLPGVRLASCDGSAARLDRTRALAADGGDWIGLFINLGQAASVSQRGAELELGPGNAAFVRPGEAALLCGTRHLHLLFPRAALALRTHDLDGAVMRPIAHNDPALRLLLGYLDLVQNAPGLEQTALQQTVVNHIHDFAALMIGANRDTRQQARGAVAAARLAAAIDFIGKSFTDPGLSLACVADRQHISARYLQELLEKSGASFTARVNELRLKRAFALVTKFPDRPVSEIAAQVGFSNVSHFNRLFRNRFGDSPSGVRDRA</sequence>
<organism evidence="5 6">
    <name type="scientific">Bradyrhizobium vignae</name>
    <dbReference type="NCBI Taxonomy" id="1549949"/>
    <lineage>
        <taxon>Bacteria</taxon>
        <taxon>Pseudomonadati</taxon>
        <taxon>Pseudomonadota</taxon>
        <taxon>Alphaproteobacteria</taxon>
        <taxon>Hyphomicrobiales</taxon>
        <taxon>Nitrobacteraceae</taxon>
        <taxon>Bradyrhizobium</taxon>
    </lineage>
</organism>
<dbReference type="GO" id="GO:0003700">
    <property type="term" value="F:DNA-binding transcription factor activity"/>
    <property type="evidence" value="ECO:0007669"/>
    <property type="project" value="InterPro"/>
</dbReference>
<dbReference type="PROSITE" id="PS01124">
    <property type="entry name" value="HTH_ARAC_FAMILY_2"/>
    <property type="match status" value="1"/>
</dbReference>
<evidence type="ECO:0000259" key="4">
    <source>
        <dbReference type="PROSITE" id="PS01124"/>
    </source>
</evidence>
<proteinExistence type="predicted"/>
<dbReference type="PANTHER" id="PTHR46796">
    <property type="entry name" value="HTH-TYPE TRANSCRIPTIONAL ACTIVATOR RHAS-RELATED"/>
    <property type="match status" value="1"/>
</dbReference>
<dbReference type="PANTHER" id="PTHR46796:SF6">
    <property type="entry name" value="ARAC SUBFAMILY"/>
    <property type="match status" value="1"/>
</dbReference>
<dbReference type="Proteomes" id="UP000246085">
    <property type="component" value="Chromosome BRAD3257"/>
</dbReference>
<dbReference type="InterPro" id="IPR020449">
    <property type="entry name" value="Tscrpt_reg_AraC-type_HTH"/>
</dbReference>
<accession>A0A2U3Q2R3</accession>
<dbReference type="SMART" id="SM00342">
    <property type="entry name" value="HTH_ARAC"/>
    <property type="match status" value="1"/>
</dbReference>
<feature type="domain" description="HTH araC/xylS-type" evidence="4">
    <location>
        <begin position="217"/>
        <end position="316"/>
    </location>
</feature>
<dbReference type="Gene3D" id="1.10.10.60">
    <property type="entry name" value="Homeodomain-like"/>
    <property type="match status" value="1"/>
</dbReference>
<evidence type="ECO:0000313" key="6">
    <source>
        <dbReference type="Proteomes" id="UP000246085"/>
    </source>
</evidence>
<dbReference type="PRINTS" id="PR00032">
    <property type="entry name" value="HTHARAC"/>
</dbReference>